<gene>
    <name evidence="2" type="ORF">GCM10022286_28550</name>
</gene>
<reference evidence="2" key="2">
    <citation type="submission" date="2023-12" db="EMBL/GenBank/DDBJ databases">
        <authorList>
            <person name="Sun Q."/>
            <person name="Inoue M."/>
        </authorList>
    </citation>
    <scope>NUCLEOTIDE SEQUENCE</scope>
    <source>
        <strain evidence="2">JCM 17590</strain>
    </source>
</reference>
<comment type="caution">
    <text evidence="2">The sequence shown here is derived from an EMBL/GenBank/DDBJ whole genome shotgun (WGS) entry which is preliminary data.</text>
</comment>
<proteinExistence type="predicted"/>
<feature type="transmembrane region" description="Helical" evidence="1">
    <location>
        <begin position="54"/>
        <end position="77"/>
    </location>
</feature>
<name>A0ABP7ZN39_9MICO</name>
<keyword evidence="3" id="KW-1185">Reference proteome</keyword>
<feature type="transmembrane region" description="Helical" evidence="1">
    <location>
        <begin position="110"/>
        <end position="130"/>
    </location>
</feature>
<feature type="transmembrane region" description="Helical" evidence="1">
    <location>
        <begin position="20"/>
        <end position="42"/>
    </location>
</feature>
<evidence type="ECO:0000256" key="1">
    <source>
        <dbReference type="SAM" id="Phobius"/>
    </source>
</evidence>
<dbReference type="EMBL" id="BAABBV010000002">
    <property type="protein sequence ID" value="GAA4165424.1"/>
    <property type="molecule type" value="Genomic_DNA"/>
</dbReference>
<reference evidence="2" key="1">
    <citation type="journal article" date="2014" name="Int. J. Syst. Evol. Microbiol.">
        <title>Complete genome of a new Firmicutes species belonging to the dominant human colonic microbiota ('Ruminococcus bicirculans') reveals two chromosomes and a selective capacity to utilize plant glucans.</title>
        <authorList>
            <consortium name="NISC Comparative Sequencing Program"/>
            <person name="Wegmann U."/>
            <person name="Louis P."/>
            <person name="Goesmann A."/>
            <person name="Henrissat B."/>
            <person name="Duncan S.H."/>
            <person name="Flint H.J."/>
        </authorList>
    </citation>
    <scope>NUCLEOTIDE SEQUENCE</scope>
    <source>
        <strain evidence="2">JCM 17590</strain>
    </source>
</reference>
<sequence length="141" mass="14523">MNTSLKPTSDKGSRGAVTALAVVLSVEAALVLAATALTIVQFAAHGAEFEADGFAYIACLVIGFLWVGLAATGVWLVKRWARGLAIVWQLIQLVVGIGAMQGLLAGPLVGAVLLVFGLAGLVLAFTPGVTRALRREPATRA</sequence>
<keyword evidence="1" id="KW-1133">Transmembrane helix</keyword>
<keyword evidence="1" id="KW-0472">Membrane</keyword>
<evidence type="ECO:0000313" key="2">
    <source>
        <dbReference type="EMBL" id="GAA4165424.1"/>
    </source>
</evidence>
<evidence type="ECO:0008006" key="4">
    <source>
        <dbReference type="Google" id="ProtNLM"/>
    </source>
</evidence>
<keyword evidence="1" id="KW-0812">Transmembrane</keyword>
<evidence type="ECO:0000313" key="3">
    <source>
        <dbReference type="Proteomes" id="UP001415169"/>
    </source>
</evidence>
<accession>A0ABP7ZN39</accession>
<dbReference type="Proteomes" id="UP001415169">
    <property type="component" value="Unassembled WGS sequence"/>
</dbReference>
<protein>
    <recommendedName>
        <fullName evidence="4">DUF2568 domain-containing protein</fullName>
    </recommendedName>
</protein>
<organism evidence="2 3">
    <name type="scientific">Gryllotalpicola daejeonensis</name>
    <dbReference type="NCBI Taxonomy" id="993087"/>
    <lineage>
        <taxon>Bacteria</taxon>
        <taxon>Bacillati</taxon>
        <taxon>Actinomycetota</taxon>
        <taxon>Actinomycetes</taxon>
        <taxon>Micrococcales</taxon>
        <taxon>Microbacteriaceae</taxon>
        <taxon>Gryllotalpicola</taxon>
    </lineage>
</organism>
<feature type="transmembrane region" description="Helical" evidence="1">
    <location>
        <begin position="84"/>
        <end position="104"/>
    </location>
</feature>